<keyword evidence="5 9" id="KW-0812">Transmembrane</keyword>
<keyword evidence="6 9" id="KW-0769">Symport</keyword>
<evidence type="ECO:0000256" key="9">
    <source>
        <dbReference type="RuleBase" id="RU363064"/>
    </source>
</evidence>
<dbReference type="Proteomes" id="UP001155500">
    <property type="component" value="Unassembled WGS sequence"/>
</dbReference>
<name>A0A9X4SL01_9PAST</name>
<keyword evidence="4" id="KW-1003">Cell membrane</keyword>
<keyword evidence="7 9" id="KW-1133">Transmembrane helix</keyword>
<evidence type="ECO:0000256" key="4">
    <source>
        <dbReference type="ARBA" id="ARBA00022475"/>
    </source>
</evidence>
<sequence length="472" mass="51529">MEKFHQFINQVNAPLWDIVVLALLATGLFFTITTGGVQIRLFAQSIREMFNGRNSADKNKESISAFQAFVIGLASRVGVGNVAGVALAITLGGPGAVFWMWVTAIIGMSSAFAESSLAQLFKVKDANGQYRGGPAYYITQGLKQRWFGVLFALSLIITYGFVFNAVQSNTIAEASQEAWGLSSTTVGIALVVLSAPMIFGGIKRISKIAEFLVPVMATLYIGMAVYILVKNISLVPEVIHYIIRSAFDFSAAASGFFAAFFSQAMIYGIKRGLYSNEAGMGSAPNAAASADVKHPVSQGMIQMLGVFVDTIIICTATAVIILLSGVHIDATTTGAQLTQLAIESQVGSWGKDFLAIIMFMFAFSTIIGNYAYAENNISYLKDNRLLLNVFRVLVLAMVYWGTTQKVMLVWDMADMFMGIMTLINLTAILLLAPIVWTLLKDYQQQLKQTKVPQFNINKHPKLAKRVESDIWK</sequence>
<feature type="transmembrane region" description="Helical" evidence="9">
    <location>
        <begin position="241"/>
        <end position="261"/>
    </location>
</feature>
<reference evidence="10" key="1">
    <citation type="submission" date="2016-03" db="EMBL/GenBank/DDBJ databases">
        <title>Co-evolution between Pasteurellaceae and their hosts.</title>
        <authorList>
            <person name="Hansen M.J."/>
            <person name="Bojesen A.M."/>
            <person name="Planet P."/>
        </authorList>
    </citation>
    <scope>NUCLEOTIDE SEQUENCE</scope>
    <source>
        <strain evidence="10">146/S8/89</strain>
    </source>
</reference>
<evidence type="ECO:0000256" key="7">
    <source>
        <dbReference type="ARBA" id="ARBA00022989"/>
    </source>
</evidence>
<organism evidence="10 11">
    <name type="scientific">Volucribacter amazonae</name>
    <dbReference type="NCBI Taxonomy" id="256731"/>
    <lineage>
        <taxon>Bacteria</taxon>
        <taxon>Pseudomonadati</taxon>
        <taxon>Pseudomonadota</taxon>
        <taxon>Gammaproteobacteria</taxon>
        <taxon>Pasteurellales</taxon>
        <taxon>Pasteurellaceae</taxon>
        <taxon>Volucribacter</taxon>
    </lineage>
</organism>
<evidence type="ECO:0000256" key="3">
    <source>
        <dbReference type="ARBA" id="ARBA00022448"/>
    </source>
</evidence>
<keyword evidence="11" id="KW-1185">Reference proteome</keyword>
<feature type="transmembrane region" description="Helical" evidence="9">
    <location>
        <begin position="64"/>
        <end position="92"/>
    </location>
</feature>
<protein>
    <submittedName>
        <fullName evidence="10">Sodium:alanine symporter</fullName>
    </submittedName>
</protein>
<dbReference type="PANTHER" id="PTHR30330:SF1">
    <property type="entry name" value="AMINO-ACID CARRIER PROTEIN ALST"/>
    <property type="match status" value="1"/>
</dbReference>
<comment type="similarity">
    <text evidence="2 9">Belongs to the alanine or glycine:cation symporter (AGCS) (TC 2.A.25) family.</text>
</comment>
<dbReference type="GO" id="GO:0005886">
    <property type="term" value="C:plasma membrane"/>
    <property type="evidence" value="ECO:0007669"/>
    <property type="project" value="UniProtKB-SubCell"/>
</dbReference>
<feature type="transmembrane region" description="Helical" evidence="9">
    <location>
        <begin position="98"/>
        <end position="121"/>
    </location>
</feature>
<feature type="transmembrane region" description="Helical" evidence="9">
    <location>
        <begin position="146"/>
        <end position="166"/>
    </location>
</feature>
<dbReference type="PROSITE" id="PS00873">
    <property type="entry name" value="NA_ALANINE_SYMP"/>
    <property type="match status" value="1"/>
</dbReference>
<feature type="transmembrane region" description="Helical" evidence="9">
    <location>
        <begin position="385"/>
        <end position="403"/>
    </location>
</feature>
<dbReference type="PRINTS" id="PR00175">
    <property type="entry name" value="NAALASMPORT"/>
</dbReference>
<feature type="transmembrane region" description="Helical" evidence="9">
    <location>
        <begin position="303"/>
        <end position="328"/>
    </location>
</feature>
<evidence type="ECO:0000256" key="6">
    <source>
        <dbReference type="ARBA" id="ARBA00022847"/>
    </source>
</evidence>
<dbReference type="NCBIfam" id="TIGR00835">
    <property type="entry name" value="agcS"/>
    <property type="match status" value="1"/>
</dbReference>
<dbReference type="Gene3D" id="1.20.1740.10">
    <property type="entry name" value="Amino acid/polyamine transporter I"/>
    <property type="match status" value="1"/>
</dbReference>
<evidence type="ECO:0000256" key="8">
    <source>
        <dbReference type="ARBA" id="ARBA00023136"/>
    </source>
</evidence>
<keyword evidence="9" id="KW-0997">Cell inner membrane</keyword>
<feature type="transmembrane region" description="Helical" evidence="9">
    <location>
        <begin position="178"/>
        <end position="199"/>
    </location>
</feature>
<evidence type="ECO:0000256" key="1">
    <source>
        <dbReference type="ARBA" id="ARBA00004651"/>
    </source>
</evidence>
<keyword evidence="8 9" id="KW-0472">Membrane</keyword>
<evidence type="ECO:0000313" key="10">
    <source>
        <dbReference type="EMBL" id="MDG6895634.1"/>
    </source>
</evidence>
<evidence type="ECO:0000256" key="5">
    <source>
        <dbReference type="ARBA" id="ARBA00022692"/>
    </source>
</evidence>
<comment type="caution">
    <text evidence="10">The sequence shown here is derived from an EMBL/GenBank/DDBJ whole genome shotgun (WGS) entry which is preliminary data.</text>
</comment>
<evidence type="ECO:0000313" key="11">
    <source>
        <dbReference type="Proteomes" id="UP001155500"/>
    </source>
</evidence>
<feature type="transmembrane region" description="Helical" evidence="9">
    <location>
        <begin position="211"/>
        <end position="229"/>
    </location>
</feature>
<comment type="subcellular location">
    <subcellularLocation>
        <location evidence="9">Cell inner membrane</location>
        <topology evidence="9">Multi-pass membrane protein</topology>
    </subcellularLocation>
    <subcellularLocation>
        <location evidence="1">Cell membrane</location>
        <topology evidence="1">Multi-pass membrane protein</topology>
    </subcellularLocation>
</comment>
<dbReference type="PANTHER" id="PTHR30330">
    <property type="entry name" value="AGSS FAMILY TRANSPORTER, SODIUM-ALANINE"/>
    <property type="match status" value="1"/>
</dbReference>
<keyword evidence="3 9" id="KW-0813">Transport</keyword>
<evidence type="ECO:0000256" key="2">
    <source>
        <dbReference type="ARBA" id="ARBA00009261"/>
    </source>
</evidence>
<feature type="transmembrane region" description="Helical" evidence="9">
    <location>
        <begin position="20"/>
        <end position="43"/>
    </location>
</feature>
<dbReference type="RefSeq" id="WP_279573009.1">
    <property type="nucleotide sequence ID" value="NZ_LWID01000001.1"/>
</dbReference>
<feature type="transmembrane region" description="Helical" evidence="9">
    <location>
        <begin position="415"/>
        <end position="439"/>
    </location>
</feature>
<dbReference type="Pfam" id="PF01235">
    <property type="entry name" value="Na_Ala_symp"/>
    <property type="match status" value="1"/>
</dbReference>
<dbReference type="InterPro" id="IPR001463">
    <property type="entry name" value="Na/Ala_symport"/>
</dbReference>
<dbReference type="AlphaFoldDB" id="A0A9X4SL01"/>
<proteinExistence type="inferred from homology"/>
<dbReference type="GO" id="GO:0005283">
    <property type="term" value="F:amino acid:sodium symporter activity"/>
    <property type="evidence" value="ECO:0007669"/>
    <property type="project" value="InterPro"/>
</dbReference>
<gene>
    <name evidence="10" type="ORF">A6A20_08365</name>
</gene>
<feature type="transmembrane region" description="Helical" evidence="9">
    <location>
        <begin position="353"/>
        <end position="373"/>
    </location>
</feature>
<dbReference type="EMBL" id="LWID01000001">
    <property type="protein sequence ID" value="MDG6895634.1"/>
    <property type="molecule type" value="Genomic_DNA"/>
</dbReference>
<accession>A0A9X4SL01</accession>
<dbReference type="FunFam" id="1.20.1740.10:FF:000004">
    <property type="entry name" value="Sodium:alanine symporter family protein"/>
    <property type="match status" value="1"/>
</dbReference>